<dbReference type="GO" id="GO:0046872">
    <property type="term" value="F:metal ion binding"/>
    <property type="evidence" value="ECO:0007669"/>
    <property type="project" value="UniProtKB-KW"/>
</dbReference>
<dbReference type="RefSeq" id="WP_203935783.1">
    <property type="nucleotide sequence ID" value="NZ_BOON01000040.1"/>
</dbReference>
<keyword evidence="5" id="KW-0862">Zinc</keyword>
<dbReference type="CDD" id="cd07729">
    <property type="entry name" value="AHL_lactonase_MBL-fold"/>
    <property type="match status" value="1"/>
</dbReference>
<dbReference type="PANTHER" id="PTHR42978">
    <property type="entry name" value="QUORUM-QUENCHING LACTONASE YTNP-RELATED-RELATED"/>
    <property type="match status" value="1"/>
</dbReference>
<dbReference type="PANTHER" id="PTHR42978:SF7">
    <property type="entry name" value="METALLO-HYDROLASE RV2300C-RELATED"/>
    <property type="match status" value="1"/>
</dbReference>
<keyword evidence="3" id="KW-0479">Metal-binding</keyword>
<comment type="cofactor">
    <cofactor evidence="1">
        <name>Zn(2+)</name>
        <dbReference type="ChEBI" id="CHEBI:29105"/>
    </cofactor>
</comment>
<dbReference type="GO" id="GO:0016787">
    <property type="term" value="F:hydrolase activity"/>
    <property type="evidence" value="ECO:0007669"/>
    <property type="project" value="UniProtKB-KW"/>
</dbReference>
<gene>
    <name evidence="7" type="ORF">Pme01_43320</name>
</gene>
<evidence type="ECO:0000256" key="3">
    <source>
        <dbReference type="ARBA" id="ARBA00022723"/>
    </source>
</evidence>
<name>A0A8J3TNX4_9ACTN</name>
<dbReference type="SUPFAM" id="SSF56281">
    <property type="entry name" value="Metallo-hydrolase/oxidoreductase"/>
    <property type="match status" value="1"/>
</dbReference>
<comment type="caution">
    <text evidence="7">The sequence shown here is derived from an EMBL/GenBank/DDBJ whole genome shotgun (WGS) entry which is preliminary data.</text>
</comment>
<sequence length="252" mass="26936">MTGLTVHPLHVGTLRGFPAPAITYHRGWGERLDVPMIMFVILGGEHPIVVDTGTGTPEFTLAHHGYDLVRPDDQEPVAALKQLGVAPEDVGTVVHTHLHWDHCSNDDLFPAAEIIVQKAELGYAVDPLEPNRKAFQRGPGVLPPWVGVLDRIRTVDGDAPVMPGVDLVPLPGHTPGSQGVLVAGATGPLLLAGDCVDTYANWEGDGKLSHIPSGSFTDLAAYMDSFRRIEGLGCEVIPSHDLKVLDKGVLGR</sequence>
<keyword evidence="4" id="KW-0378">Hydrolase</keyword>
<evidence type="ECO:0000256" key="1">
    <source>
        <dbReference type="ARBA" id="ARBA00001947"/>
    </source>
</evidence>
<evidence type="ECO:0000256" key="5">
    <source>
        <dbReference type="ARBA" id="ARBA00022833"/>
    </source>
</evidence>
<dbReference type="InterPro" id="IPR001279">
    <property type="entry name" value="Metallo-B-lactamas"/>
</dbReference>
<evidence type="ECO:0000256" key="2">
    <source>
        <dbReference type="ARBA" id="ARBA00007749"/>
    </source>
</evidence>
<dbReference type="EMBL" id="BOON01000040">
    <property type="protein sequence ID" value="GII24735.1"/>
    <property type="molecule type" value="Genomic_DNA"/>
</dbReference>
<dbReference type="AlphaFoldDB" id="A0A8J3TNX4"/>
<evidence type="ECO:0000259" key="6">
    <source>
        <dbReference type="SMART" id="SM00849"/>
    </source>
</evidence>
<proteinExistence type="inferred from homology"/>
<comment type="similarity">
    <text evidence="2">Belongs to the metallo-beta-lactamase superfamily.</text>
</comment>
<dbReference type="InterPro" id="IPR051013">
    <property type="entry name" value="MBL_superfamily_lactonases"/>
</dbReference>
<dbReference type="Pfam" id="PF00753">
    <property type="entry name" value="Lactamase_B"/>
    <property type="match status" value="1"/>
</dbReference>
<evidence type="ECO:0000313" key="8">
    <source>
        <dbReference type="Proteomes" id="UP000599074"/>
    </source>
</evidence>
<dbReference type="Proteomes" id="UP000599074">
    <property type="component" value="Unassembled WGS sequence"/>
</dbReference>
<dbReference type="InterPro" id="IPR036866">
    <property type="entry name" value="RibonucZ/Hydroxyglut_hydro"/>
</dbReference>
<feature type="domain" description="Metallo-beta-lactamase" evidence="6">
    <location>
        <begin position="35"/>
        <end position="240"/>
    </location>
</feature>
<dbReference type="SMART" id="SM00849">
    <property type="entry name" value="Lactamase_B"/>
    <property type="match status" value="1"/>
</dbReference>
<organism evidence="7 8">
    <name type="scientific">Planosporangium mesophilum</name>
    <dbReference type="NCBI Taxonomy" id="689768"/>
    <lineage>
        <taxon>Bacteria</taxon>
        <taxon>Bacillati</taxon>
        <taxon>Actinomycetota</taxon>
        <taxon>Actinomycetes</taxon>
        <taxon>Micromonosporales</taxon>
        <taxon>Micromonosporaceae</taxon>
        <taxon>Planosporangium</taxon>
    </lineage>
</organism>
<reference evidence="7" key="1">
    <citation type="submission" date="2021-01" db="EMBL/GenBank/DDBJ databases">
        <title>Whole genome shotgun sequence of Planosporangium mesophilum NBRC 109066.</title>
        <authorList>
            <person name="Komaki H."/>
            <person name="Tamura T."/>
        </authorList>
    </citation>
    <scope>NUCLEOTIDE SEQUENCE</scope>
    <source>
        <strain evidence="7">NBRC 109066</strain>
    </source>
</reference>
<protein>
    <submittedName>
        <fullName evidence="7">MBL fold metallo-hydrolase</fullName>
    </submittedName>
</protein>
<dbReference type="Gene3D" id="3.60.15.10">
    <property type="entry name" value="Ribonuclease Z/Hydroxyacylglutathione hydrolase-like"/>
    <property type="match status" value="1"/>
</dbReference>
<evidence type="ECO:0000313" key="7">
    <source>
        <dbReference type="EMBL" id="GII24735.1"/>
    </source>
</evidence>
<accession>A0A8J3TNX4</accession>
<evidence type="ECO:0000256" key="4">
    <source>
        <dbReference type="ARBA" id="ARBA00022801"/>
    </source>
</evidence>
<keyword evidence="8" id="KW-1185">Reference proteome</keyword>